<comment type="caution">
    <text evidence="1">The sequence shown here is derived from an EMBL/GenBank/DDBJ whole genome shotgun (WGS) entry which is preliminary data.</text>
</comment>
<accession>A0ABW9ZNA8</accession>
<sequence>MLTFASTNAFLLPGKQIITTLLLLALLGQTFNRGVILTSYYTNTESYAKNCENKAKPVLKCHGKCQLMKKLKQEENKDRSNPDRRGYQDEVLSSKSFYATIGSVYRAPLAHATVYTATIPELRPISFFHPPGLG</sequence>
<name>A0ABW9ZNA8_9BACT</name>
<keyword evidence="2" id="KW-1185">Reference proteome</keyword>
<dbReference type="RefSeq" id="WP_161816886.1">
    <property type="nucleotide sequence ID" value="NZ_JAACJS010000002.1"/>
</dbReference>
<reference evidence="1 2" key="1">
    <citation type="submission" date="2020-01" db="EMBL/GenBank/DDBJ databases">
        <title>Genome analysis.</title>
        <authorList>
            <person name="Wu S."/>
            <person name="Wang G."/>
        </authorList>
    </citation>
    <scope>NUCLEOTIDE SEQUENCE [LARGE SCALE GENOMIC DNA]</scope>
    <source>
        <strain evidence="1 2">SYL130</strain>
    </source>
</reference>
<proteinExistence type="predicted"/>
<gene>
    <name evidence="1" type="ORF">GWC95_01430</name>
</gene>
<evidence type="ECO:0000313" key="2">
    <source>
        <dbReference type="Proteomes" id="UP000753802"/>
    </source>
</evidence>
<dbReference type="EMBL" id="JAACJS010000002">
    <property type="protein sequence ID" value="NCI48565.1"/>
    <property type="molecule type" value="Genomic_DNA"/>
</dbReference>
<evidence type="ECO:0000313" key="1">
    <source>
        <dbReference type="EMBL" id="NCI48565.1"/>
    </source>
</evidence>
<protein>
    <submittedName>
        <fullName evidence="1">Uncharacterized protein</fullName>
    </submittedName>
</protein>
<dbReference type="Proteomes" id="UP000753802">
    <property type="component" value="Unassembled WGS sequence"/>
</dbReference>
<organism evidence="1 2">
    <name type="scientific">Sediminibacterium roseum</name>
    <dbReference type="NCBI Taxonomy" id="1978412"/>
    <lineage>
        <taxon>Bacteria</taxon>
        <taxon>Pseudomonadati</taxon>
        <taxon>Bacteroidota</taxon>
        <taxon>Chitinophagia</taxon>
        <taxon>Chitinophagales</taxon>
        <taxon>Chitinophagaceae</taxon>
        <taxon>Sediminibacterium</taxon>
    </lineage>
</organism>